<dbReference type="AlphaFoldDB" id="A0A1W9S0E8"/>
<dbReference type="Proteomes" id="UP000192611">
    <property type="component" value="Unassembled WGS sequence"/>
</dbReference>
<dbReference type="InterPro" id="IPR015946">
    <property type="entry name" value="KH_dom-like_a/b"/>
</dbReference>
<dbReference type="PANTHER" id="PTHR34654">
    <property type="entry name" value="UPF0109 PROTEIN SCO5592"/>
    <property type="match status" value="1"/>
</dbReference>
<evidence type="ECO:0000313" key="4">
    <source>
        <dbReference type="EMBL" id="OQX90122.1"/>
    </source>
</evidence>
<keyword evidence="3" id="KW-0143">Chaperone</keyword>
<dbReference type="HAMAP" id="MF_00088">
    <property type="entry name" value="KhpA"/>
    <property type="match status" value="1"/>
</dbReference>
<reference evidence="5" key="1">
    <citation type="submission" date="2017-03" db="EMBL/GenBank/DDBJ databases">
        <title>Novel pathways for hydrocarbon cycling and metabolic interdependencies in hydrothermal sediment communities.</title>
        <authorList>
            <person name="Dombrowski N."/>
            <person name="Seitz K."/>
            <person name="Teske A."/>
            <person name="Baker B."/>
        </authorList>
    </citation>
    <scope>NUCLEOTIDE SEQUENCE [LARGE SCALE GENOMIC DNA]</scope>
</reference>
<dbReference type="GO" id="GO:0008360">
    <property type="term" value="P:regulation of cell shape"/>
    <property type="evidence" value="ECO:0007669"/>
    <property type="project" value="UniProtKB-KW"/>
</dbReference>
<dbReference type="SUPFAM" id="SSF54814">
    <property type="entry name" value="Prokaryotic type KH domain (KH-domain type II)"/>
    <property type="match status" value="1"/>
</dbReference>
<accession>A0A1W9S0E8</accession>
<protein>
    <recommendedName>
        <fullName evidence="3">RNA-binding protein KhpA</fullName>
    </recommendedName>
    <alternativeName>
        <fullName evidence="3">KH-domain protein A</fullName>
    </alternativeName>
</protein>
<name>A0A1W9S0E8_9BACT</name>
<evidence type="ECO:0000313" key="5">
    <source>
        <dbReference type="Proteomes" id="UP000192611"/>
    </source>
</evidence>
<dbReference type="Pfam" id="PF13083">
    <property type="entry name" value="KH_KhpA-B"/>
    <property type="match status" value="1"/>
</dbReference>
<dbReference type="CDD" id="cd22533">
    <property type="entry name" value="KH-II_YlqC-like"/>
    <property type="match status" value="1"/>
</dbReference>
<comment type="similarity">
    <text evidence="3">Belongs to the KhpA RNA-binding protein family.</text>
</comment>
<comment type="caution">
    <text evidence="4">The sequence shown here is derived from an EMBL/GenBank/DDBJ whole genome shotgun (WGS) entry which is preliminary data.</text>
</comment>
<evidence type="ECO:0000256" key="1">
    <source>
        <dbReference type="ARBA" id="ARBA00022490"/>
    </source>
</evidence>
<gene>
    <name evidence="3" type="primary">khpA</name>
    <name evidence="4" type="ORF">B6D57_04760</name>
</gene>
<organism evidence="4 5">
    <name type="scientific">Candidatus Coatesbacteria bacterium 4484_99</name>
    <dbReference type="NCBI Taxonomy" id="1970774"/>
    <lineage>
        <taxon>Bacteria</taxon>
        <taxon>Candidatus Coatesiibacteriota</taxon>
    </lineage>
</organism>
<comment type="subcellular location">
    <subcellularLocation>
        <location evidence="3">Cytoplasm</location>
    </subcellularLocation>
</comment>
<evidence type="ECO:0000256" key="2">
    <source>
        <dbReference type="ARBA" id="ARBA00022884"/>
    </source>
</evidence>
<sequence>MITEYQTNEESKLEEMVKYIVSRVVDHPEMVMVQIDNENDIIHVTLEVDKNDLGKVIGRSGTTAWALRTLIQAVAMKLGKRASFKIVE</sequence>
<dbReference type="GO" id="GO:0005737">
    <property type="term" value="C:cytoplasm"/>
    <property type="evidence" value="ECO:0007669"/>
    <property type="project" value="UniProtKB-SubCell"/>
</dbReference>
<keyword evidence="3" id="KW-0133">Cell shape</keyword>
<dbReference type="GO" id="GO:0009252">
    <property type="term" value="P:peptidoglycan biosynthetic process"/>
    <property type="evidence" value="ECO:0007669"/>
    <property type="project" value="UniProtKB-UniRule"/>
</dbReference>
<dbReference type="GO" id="GO:0071555">
    <property type="term" value="P:cell wall organization"/>
    <property type="evidence" value="ECO:0007669"/>
    <property type="project" value="UniProtKB-KW"/>
</dbReference>
<keyword evidence="1 3" id="KW-0963">Cytoplasm</keyword>
<dbReference type="PANTHER" id="PTHR34654:SF1">
    <property type="entry name" value="RNA-BINDING PROTEIN KHPA"/>
    <property type="match status" value="1"/>
</dbReference>
<dbReference type="InterPro" id="IPR009019">
    <property type="entry name" value="KH_sf_prok-type"/>
</dbReference>
<proteinExistence type="inferred from homology"/>
<comment type="function">
    <text evidence="3">A probable RNA chaperone. Forms a complex with KhpB which binds to cellular RNA and controls its expression. Plays a role in peptidoglycan (PG) homeostasis and cell length regulation.</text>
</comment>
<dbReference type="EMBL" id="NATQ01000099">
    <property type="protein sequence ID" value="OQX90122.1"/>
    <property type="molecule type" value="Genomic_DNA"/>
</dbReference>
<dbReference type="InterPro" id="IPR020627">
    <property type="entry name" value="KhpA"/>
</dbReference>
<keyword evidence="2 3" id="KW-0694">RNA-binding</keyword>
<dbReference type="GO" id="GO:0003723">
    <property type="term" value="F:RNA binding"/>
    <property type="evidence" value="ECO:0007669"/>
    <property type="project" value="UniProtKB-UniRule"/>
</dbReference>
<evidence type="ECO:0000256" key="3">
    <source>
        <dbReference type="HAMAP-Rule" id="MF_00088"/>
    </source>
</evidence>
<comment type="subunit">
    <text evidence="3">Forms a complex with KhpB.</text>
</comment>
<dbReference type="Gene3D" id="3.30.300.20">
    <property type="match status" value="1"/>
</dbReference>
<keyword evidence="3" id="KW-0961">Cell wall biogenesis/degradation</keyword>